<protein>
    <submittedName>
        <fullName evidence="1">Uncharacterized protein</fullName>
    </submittedName>
</protein>
<accession>A0A1V1NTM9</accession>
<reference evidence="2" key="1">
    <citation type="submission" date="2012-11" db="EMBL/GenBank/DDBJ databases">
        <authorList>
            <person name="Lucero-Rivera Y.E."/>
            <person name="Tovar-Ramirez D."/>
        </authorList>
    </citation>
    <scope>NUCLEOTIDE SEQUENCE [LARGE SCALE GENOMIC DNA]</scope>
    <source>
        <strain evidence="2">Araruama</strain>
    </source>
</reference>
<proteinExistence type="predicted"/>
<dbReference type="Proteomes" id="UP000189670">
    <property type="component" value="Unassembled WGS sequence"/>
</dbReference>
<name>A0A1V1NTM9_9BACT</name>
<organism evidence="1 2">
    <name type="scientific">Candidatus Magnetoglobus multicellularis str. Araruama</name>
    <dbReference type="NCBI Taxonomy" id="890399"/>
    <lineage>
        <taxon>Bacteria</taxon>
        <taxon>Pseudomonadati</taxon>
        <taxon>Thermodesulfobacteriota</taxon>
        <taxon>Desulfobacteria</taxon>
        <taxon>Desulfobacterales</taxon>
        <taxon>Desulfobacteraceae</taxon>
        <taxon>Candidatus Magnetoglobus</taxon>
    </lineage>
</organism>
<dbReference type="EMBL" id="ATBP01002354">
    <property type="protein sequence ID" value="ETR65952.1"/>
    <property type="molecule type" value="Genomic_DNA"/>
</dbReference>
<comment type="caution">
    <text evidence="1">The sequence shown here is derived from an EMBL/GenBank/DDBJ whole genome shotgun (WGS) entry which is preliminary data.</text>
</comment>
<evidence type="ECO:0000313" key="1">
    <source>
        <dbReference type="EMBL" id="ETR65952.1"/>
    </source>
</evidence>
<sequence length="71" mass="8218">MSIAQIVQINYFLKIDYSTFHSVKHFVQKGKLYVIGIAGCINCQNICRPMWRIIKIIGYFFIDCSALLSEL</sequence>
<gene>
    <name evidence="1" type="ORF">OMM_13466</name>
</gene>
<dbReference type="AlphaFoldDB" id="A0A1V1NTM9"/>
<evidence type="ECO:0000313" key="2">
    <source>
        <dbReference type="Proteomes" id="UP000189670"/>
    </source>
</evidence>